<gene>
    <name evidence="3" type="ORF">FM037_17135</name>
</gene>
<accession>A0ABX5X2E0</accession>
<dbReference type="Gene3D" id="2.40.160.180">
    <property type="entry name" value="Carbohydrate-selective porin OprB"/>
    <property type="match status" value="1"/>
</dbReference>
<dbReference type="EMBL" id="CP041614">
    <property type="protein sequence ID" value="QDO84622.1"/>
    <property type="molecule type" value="Genomic_DNA"/>
</dbReference>
<dbReference type="InterPro" id="IPR038673">
    <property type="entry name" value="OprB_sf"/>
</dbReference>
<evidence type="ECO:0000313" key="4">
    <source>
        <dbReference type="Proteomes" id="UP000315947"/>
    </source>
</evidence>
<dbReference type="Proteomes" id="UP000315947">
    <property type="component" value="Chromosome"/>
</dbReference>
<keyword evidence="4" id="KW-1185">Reference proteome</keyword>
<dbReference type="Pfam" id="PF04966">
    <property type="entry name" value="OprB"/>
    <property type="match status" value="1"/>
</dbReference>
<comment type="similarity">
    <text evidence="1 2">Belongs to the OprB family.</text>
</comment>
<evidence type="ECO:0000256" key="2">
    <source>
        <dbReference type="RuleBase" id="RU363072"/>
    </source>
</evidence>
<dbReference type="InterPro" id="IPR007049">
    <property type="entry name" value="Carb-sel_porin_OprB"/>
</dbReference>
<sequence length="395" mass="44062">MKRTNIPVHFCFAWLTILVAIIPPTSQPIAKEYPDIELPITPVTPQANSVVDIDADYLTYVTGATETQSNKNSNAAGGIIRLMVDWTLIENKQNDTGKYVLKVEHRHRYTDTSPKAFVIDNVGAVGLIQPILSDQGLRLTNLYWKQQFNQNDTELLIGFLDTTDYIDTYALGNPWNGFSNFIFSTGAGTIAMPDEATFGISVRHMFNEELYGLASLSDGNADSSHPFEAFSKIFDEQALFSSLELGWIESLDQFYTRNLHLIAWQLDGGTRHSTQDSQGINLSATYMIERWIPFLRAGYAEGDASLLSSSVTAGVGFVGLGTGQDSLNLALGWGKPNKALFGTQFDDQYTGELFYKYRLNAHLTFSPNIQYLHTLPLTPEADNSWVWGLRVHFTL</sequence>
<dbReference type="RefSeq" id="WP_144046973.1">
    <property type="nucleotide sequence ID" value="NZ_CP041614.1"/>
</dbReference>
<proteinExistence type="inferred from homology"/>
<organism evidence="3 4">
    <name type="scientific">Shewanella psychropiezotolerans</name>
    <dbReference type="NCBI Taxonomy" id="2593655"/>
    <lineage>
        <taxon>Bacteria</taxon>
        <taxon>Pseudomonadati</taxon>
        <taxon>Pseudomonadota</taxon>
        <taxon>Gammaproteobacteria</taxon>
        <taxon>Alteromonadales</taxon>
        <taxon>Shewanellaceae</taxon>
        <taxon>Shewanella</taxon>
    </lineage>
</organism>
<evidence type="ECO:0000256" key="1">
    <source>
        <dbReference type="ARBA" id="ARBA00008769"/>
    </source>
</evidence>
<name>A0ABX5X2E0_9GAMM</name>
<protein>
    <submittedName>
        <fullName evidence="3">Carbohydrate porin</fullName>
    </submittedName>
</protein>
<evidence type="ECO:0000313" key="3">
    <source>
        <dbReference type="EMBL" id="QDO84622.1"/>
    </source>
</evidence>
<reference evidence="3 4" key="1">
    <citation type="submission" date="2019-07" db="EMBL/GenBank/DDBJ databases">
        <title>Shewanella sp. YLB-06 whole genomic sequence.</title>
        <authorList>
            <person name="Yu L."/>
        </authorList>
    </citation>
    <scope>NUCLEOTIDE SEQUENCE [LARGE SCALE GENOMIC DNA]</scope>
    <source>
        <strain evidence="3 4">YLB-06</strain>
    </source>
</reference>